<evidence type="ECO:0000313" key="13">
    <source>
        <dbReference type="Proteomes" id="UP000663880"/>
    </source>
</evidence>
<evidence type="ECO:0000256" key="10">
    <source>
        <dbReference type="SAM" id="Phobius"/>
    </source>
</evidence>
<evidence type="ECO:0000256" key="5">
    <source>
        <dbReference type="ARBA" id="ARBA00023136"/>
    </source>
</evidence>
<dbReference type="InterPro" id="IPR028082">
    <property type="entry name" value="Peripla_BP_I"/>
</dbReference>
<proteinExistence type="predicted"/>
<keyword evidence="4" id="KW-0297">G-protein coupled receptor</keyword>
<feature type="region of interest" description="Disordered" evidence="9">
    <location>
        <begin position="865"/>
        <end position="899"/>
    </location>
</feature>
<keyword evidence="3 10" id="KW-1133">Transmembrane helix</keyword>
<keyword evidence="13" id="KW-1185">Reference proteome</keyword>
<feature type="transmembrane region" description="Helical" evidence="10">
    <location>
        <begin position="525"/>
        <end position="548"/>
    </location>
</feature>
<dbReference type="InterPro" id="IPR002455">
    <property type="entry name" value="GPCR3_GABA-B"/>
</dbReference>
<keyword evidence="2 10" id="KW-0812">Transmembrane</keyword>
<evidence type="ECO:0000256" key="1">
    <source>
        <dbReference type="ARBA" id="ARBA00004370"/>
    </source>
</evidence>
<organism evidence="12 13">
    <name type="scientific">Pieris macdunnoughi</name>
    <dbReference type="NCBI Taxonomy" id="345717"/>
    <lineage>
        <taxon>Eukaryota</taxon>
        <taxon>Metazoa</taxon>
        <taxon>Ecdysozoa</taxon>
        <taxon>Arthropoda</taxon>
        <taxon>Hexapoda</taxon>
        <taxon>Insecta</taxon>
        <taxon>Pterygota</taxon>
        <taxon>Neoptera</taxon>
        <taxon>Endopterygota</taxon>
        <taxon>Lepidoptera</taxon>
        <taxon>Glossata</taxon>
        <taxon>Ditrysia</taxon>
        <taxon>Papilionoidea</taxon>
        <taxon>Pieridae</taxon>
        <taxon>Pierinae</taxon>
        <taxon>Pieris</taxon>
    </lineage>
</organism>
<dbReference type="SUPFAM" id="SSF53822">
    <property type="entry name" value="Periplasmic binding protein-like I"/>
    <property type="match status" value="1"/>
</dbReference>
<evidence type="ECO:0000259" key="11">
    <source>
        <dbReference type="Pfam" id="PF01094"/>
    </source>
</evidence>
<evidence type="ECO:0000256" key="8">
    <source>
        <dbReference type="ARBA" id="ARBA00023224"/>
    </source>
</evidence>
<dbReference type="PANTHER" id="PTHR10519:SF46">
    <property type="entry name" value="METABOTROPIC GABA-B RECEPTOR SUBTYPE 3, ISOFORM A"/>
    <property type="match status" value="1"/>
</dbReference>
<dbReference type="Proteomes" id="UP000663880">
    <property type="component" value="Unassembled WGS sequence"/>
</dbReference>
<evidence type="ECO:0000256" key="6">
    <source>
        <dbReference type="ARBA" id="ARBA00023170"/>
    </source>
</evidence>
<dbReference type="Pfam" id="PF01094">
    <property type="entry name" value="ANF_receptor"/>
    <property type="match status" value="1"/>
</dbReference>
<evidence type="ECO:0000256" key="3">
    <source>
        <dbReference type="ARBA" id="ARBA00022989"/>
    </source>
</evidence>
<feature type="region of interest" description="Disordered" evidence="9">
    <location>
        <begin position="821"/>
        <end position="847"/>
    </location>
</feature>
<accession>A0A821UQK2</accession>
<feature type="compositionally biased region" description="Polar residues" evidence="9">
    <location>
        <begin position="890"/>
        <end position="899"/>
    </location>
</feature>
<dbReference type="Gene3D" id="3.40.50.2300">
    <property type="match status" value="2"/>
</dbReference>
<gene>
    <name evidence="12" type="ORF">PMACD_LOCUS10699</name>
</gene>
<evidence type="ECO:0000256" key="9">
    <source>
        <dbReference type="SAM" id="MobiDB-lite"/>
    </source>
</evidence>
<evidence type="ECO:0000256" key="4">
    <source>
        <dbReference type="ARBA" id="ARBA00023040"/>
    </source>
</evidence>
<evidence type="ECO:0000313" key="12">
    <source>
        <dbReference type="EMBL" id="CAF4893794.1"/>
    </source>
</evidence>
<comment type="subcellular location">
    <subcellularLocation>
        <location evidence="1">Membrane</location>
    </subcellularLocation>
</comment>
<keyword evidence="7" id="KW-0325">Glycoprotein</keyword>
<dbReference type="GO" id="GO:0007214">
    <property type="term" value="P:gamma-aminobutyric acid signaling pathway"/>
    <property type="evidence" value="ECO:0007669"/>
    <property type="project" value="TreeGrafter"/>
</dbReference>
<dbReference type="AlphaFoldDB" id="A0A821UQK2"/>
<evidence type="ECO:0000256" key="2">
    <source>
        <dbReference type="ARBA" id="ARBA00022692"/>
    </source>
</evidence>
<keyword evidence="5 10" id="KW-0472">Membrane</keyword>
<evidence type="ECO:0000256" key="7">
    <source>
        <dbReference type="ARBA" id="ARBA00023180"/>
    </source>
</evidence>
<sequence length="899" mass="101331">MKFNNVRKLLYDLDVTNELYLTKLAVADRRPGMRLRRAHPTPRNSPFRESLYSPLFLTLHLLLVLPILSTQMAPKATNKISSSKNSELNLNDGIYLETRSYETLLNRFRRKNEMYIEQHNVTDDVYYYTESISNKSDKIFFDNTERYYDKDEKAVKDASWKSKDESMEKLKIDDVTRSKIFHDYFSTVNKTGSRTGEIDISAPMNKNEGRNYIHELPTNKYDRGDNEKHWNETSDADNLRVEMEYPIREERKESLDVSHDLSNVTSKSKFGAEDSKVDTRIVSILGLFELSVGDSPRADGMSELTAARLAVTHVNQKTLLPGYKLQLITNDTKCDPGVGVDRFFHALYTERESKMAMLLGTACSEVTESIAKIVPYWNIVQAFRLGMFGAEYAWLVAGAPPRVRGVAPCSRSQLAKALEGMVSVTAHRGIVGDVPSFSGLIYNIPIHYTDLLATLPRSLTTIRSKVIPFRVTYYSRGRPKTVALYTHGKQMICPECAKPRWAGGIPAARRVMVLRVDSVWAPARLAVTALSAAGVALALGFLAFNLHYSKRSNRSGVCKTKLLQDTPLISLVCALLVIDGLLVTLWATLDPMERHLKNLTAEISATDRSVVYQPQSELNTVEEESHKDKRTPSISGGLPMLLLSVLPPVIPRASWPSAEAYRGRNSVSFSSQPKLFYRKSQQMDLYNICFKREENHGLLKRLKSFFGSRPSSRKASTMSIADPTGQSIAAALKMHVGMIAGLVPGNRKHSIVHSCNTLNVPSLEMRLRRESYARSGPIIRVTDDEPSCSYSQRNKYVAEPETRVNFVLPTTHNPTQNSLEKIKGSPRFPHRISPSASSMSTLDTRRKTSADSVFNMSNELFDENRRHSHQNVIRNNQDMSLDNRWRSTEDTSPGPSTKH</sequence>
<keyword evidence="8" id="KW-0807">Transducer</keyword>
<feature type="transmembrane region" description="Helical" evidence="10">
    <location>
        <begin position="568"/>
        <end position="589"/>
    </location>
</feature>
<feature type="compositionally biased region" description="Polar residues" evidence="9">
    <location>
        <begin position="870"/>
        <end position="880"/>
    </location>
</feature>
<keyword evidence="6" id="KW-0675">Receptor</keyword>
<reference evidence="12" key="1">
    <citation type="submission" date="2021-02" db="EMBL/GenBank/DDBJ databases">
        <authorList>
            <person name="Steward A R."/>
        </authorList>
    </citation>
    <scope>NUCLEOTIDE SEQUENCE</scope>
</reference>
<dbReference type="EMBL" id="CAJOBZ010000032">
    <property type="protein sequence ID" value="CAF4893794.1"/>
    <property type="molecule type" value="Genomic_DNA"/>
</dbReference>
<dbReference type="PANTHER" id="PTHR10519">
    <property type="entry name" value="GABA-B RECEPTOR"/>
    <property type="match status" value="1"/>
</dbReference>
<dbReference type="OrthoDB" id="411630at2759"/>
<feature type="domain" description="Receptor ligand binding region" evidence="11">
    <location>
        <begin position="304"/>
        <end position="381"/>
    </location>
</feature>
<name>A0A821UQK2_9NEOP</name>
<protein>
    <recommendedName>
        <fullName evidence="11">Receptor ligand binding region domain-containing protein</fullName>
    </recommendedName>
</protein>
<comment type="caution">
    <text evidence="12">The sequence shown here is derived from an EMBL/GenBank/DDBJ whole genome shotgun (WGS) entry which is preliminary data.</text>
</comment>
<dbReference type="InterPro" id="IPR001828">
    <property type="entry name" value="ANF_lig-bd_rcpt"/>
</dbReference>
<dbReference type="GO" id="GO:0038039">
    <property type="term" value="C:G protein-coupled receptor heterodimeric complex"/>
    <property type="evidence" value="ECO:0007669"/>
    <property type="project" value="TreeGrafter"/>
</dbReference>
<dbReference type="GO" id="GO:0004965">
    <property type="term" value="F:G protein-coupled GABA receptor activity"/>
    <property type="evidence" value="ECO:0007669"/>
    <property type="project" value="InterPro"/>
</dbReference>